<accession>A0ABW7YW31</accession>
<name>A0ABW7YW31_9ACTN</name>
<evidence type="ECO:0008006" key="3">
    <source>
        <dbReference type="Google" id="ProtNLM"/>
    </source>
</evidence>
<proteinExistence type="predicted"/>
<dbReference type="Proteomes" id="UP001612741">
    <property type="component" value="Unassembled WGS sequence"/>
</dbReference>
<reference evidence="1 2" key="1">
    <citation type="submission" date="2024-10" db="EMBL/GenBank/DDBJ databases">
        <title>The Natural Products Discovery Center: Release of the First 8490 Sequenced Strains for Exploring Actinobacteria Biosynthetic Diversity.</title>
        <authorList>
            <person name="Kalkreuter E."/>
            <person name="Kautsar S.A."/>
            <person name="Yang D."/>
            <person name="Bader C.D."/>
            <person name="Teijaro C.N."/>
            <person name="Fluegel L."/>
            <person name="Davis C.M."/>
            <person name="Simpson J.R."/>
            <person name="Lauterbach L."/>
            <person name="Steele A.D."/>
            <person name="Gui C."/>
            <person name="Meng S."/>
            <person name="Li G."/>
            <person name="Viehrig K."/>
            <person name="Ye F."/>
            <person name="Su P."/>
            <person name="Kiefer A.F."/>
            <person name="Nichols A."/>
            <person name="Cepeda A.J."/>
            <person name="Yan W."/>
            <person name="Fan B."/>
            <person name="Jiang Y."/>
            <person name="Adhikari A."/>
            <person name="Zheng C.-J."/>
            <person name="Schuster L."/>
            <person name="Cowan T.M."/>
            <person name="Smanski M.J."/>
            <person name="Chevrette M.G."/>
            <person name="De Carvalho L.P.S."/>
            <person name="Shen B."/>
        </authorList>
    </citation>
    <scope>NUCLEOTIDE SEQUENCE [LARGE SCALE GENOMIC DNA]</scope>
    <source>
        <strain evidence="1 2">NPDC050545</strain>
    </source>
</reference>
<dbReference type="RefSeq" id="WP_397082824.1">
    <property type="nucleotide sequence ID" value="NZ_JBITGY010000005.1"/>
</dbReference>
<gene>
    <name evidence="1" type="ORF">ACIBG2_19025</name>
</gene>
<evidence type="ECO:0000313" key="2">
    <source>
        <dbReference type="Proteomes" id="UP001612741"/>
    </source>
</evidence>
<sequence length="141" mass="14765">MTTTPPPPPPAAAGEAAFMAGLRDLKTWSGFSFRQLERRAAAAGDVLPSSTAASMLGRDRVPRAALLAVFTRACGLDEEQVRLWAAARERILCPPGGTPPRRRAAWWRPVAAAVAMAAAAALAFTGAPAADVEETVVVTSR</sequence>
<keyword evidence="2" id="KW-1185">Reference proteome</keyword>
<comment type="caution">
    <text evidence="1">The sequence shown here is derived from an EMBL/GenBank/DDBJ whole genome shotgun (WGS) entry which is preliminary data.</text>
</comment>
<dbReference type="EMBL" id="JBITGY010000005">
    <property type="protein sequence ID" value="MFI6499488.1"/>
    <property type="molecule type" value="Genomic_DNA"/>
</dbReference>
<evidence type="ECO:0000313" key="1">
    <source>
        <dbReference type="EMBL" id="MFI6499488.1"/>
    </source>
</evidence>
<organism evidence="1 2">
    <name type="scientific">Nonomuraea typhae</name>
    <dbReference type="NCBI Taxonomy" id="2603600"/>
    <lineage>
        <taxon>Bacteria</taxon>
        <taxon>Bacillati</taxon>
        <taxon>Actinomycetota</taxon>
        <taxon>Actinomycetes</taxon>
        <taxon>Streptosporangiales</taxon>
        <taxon>Streptosporangiaceae</taxon>
        <taxon>Nonomuraea</taxon>
    </lineage>
</organism>
<protein>
    <recommendedName>
        <fullName evidence="3">XRE family transcriptional regulator</fullName>
    </recommendedName>
</protein>